<organism evidence="2 3">
    <name type="scientific">Brassica cretica</name>
    <name type="common">Mustard</name>
    <dbReference type="NCBI Taxonomy" id="69181"/>
    <lineage>
        <taxon>Eukaryota</taxon>
        <taxon>Viridiplantae</taxon>
        <taxon>Streptophyta</taxon>
        <taxon>Embryophyta</taxon>
        <taxon>Tracheophyta</taxon>
        <taxon>Spermatophyta</taxon>
        <taxon>Magnoliopsida</taxon>
        <taxon>eudicotyledons</taxon>
        <taxon>Gunneridae</taxon>
        <taxon>Pentapetalae</taxon>
        <taxon>rosids</taxon>
        <taxon>malvids</taxon>
        <taxon>Brassicales</taxon>
        <taxon>Brassicaceae</taxon>
        <taxon>Brassiceae</taxon>
        <taxon>Brassica</taxon>
    </lineage>
</organism>
<proteinExistence type="predicted"/>
<feature type="region of interest" description="Disordered" evidence="1">
    <location>
        <begin position="111"/>
        <end position="130"/>
    </location>
</feature>
<dbReference type="Proteomes" id="UP000266723">
    <property type="component" value="Unassembled WGS sequence"/>
</dbReference>
<reference evidence="2 3" key="1">
    <citation type="journal article" date="2020" name="BMC Genomics">
        <title>Intraspecific diversification of the crop wild relative Brassica cretica Lam. using demographic model selection.</title>
        <authorList>
            <person name="Kioukis A."/>
            <person name="Michalopoulou V.A."/>
            <person name="Briers L."/>
            <person name="Pirintsos S."/>
            <person name="Studholme D.J."/>
            <person name="Pavlidis P."/>
            <person name="Sarris P.F."/>
        </authorList>
    </citation>
    <scope>NUCLEOTIDE SEQUENCE [LARGE SCALE GENOMIC DNA]</scope>
    <source>
        <strain evidence="3">cv. PFS-1207/04</strain>
    </source>
</reference>
<keyword evidence="3" id="KW-1185">Reference proteome</keyword>
<sequence length="163" mass="18623">MTQEKPAEEVAQEAQLVEEKHADDDILVTEVGDETQLIEEMVDNTEPIEQVAQVVEEKHGGSDTQPVEEVGHETQSVEEMVENTEPVEQVIKDELRREILQLVRANLDKEPQKMELKTTENQTKGKAMNQVDGKYEAPLEEKEIDTTAFLQKYKKLTLIINEH</sequence>
<comment type="caution">
    <text evidence="2">The sequence shown here is derived from an EMBL/GenBank/DDBJ whole genome shotgun (WGS) entry which is preliminary data.</text>
</comment>
<gene>
    <name evidence="2" type="ORF">DY000_02061224</name>
</gene>
<name>A0ABQ7AXT4_BRACR</name>
<feature type="region of interest" description="Disordered" evidence="1">
    <location>
        <begin position="57"/>
        <end position="85"/>
    </location>
</feature>
<evidence type="ECO:0000313" key="2">
    <source>
        <dbReference type="EMBL" id="KAF3518793.1"/>
    </source>
</evidence>
<dbReference type="EMBL" id="QGKV02001556">
    <property type="protein sequence ID" value="KAF3518793.1"/>
    <property type="molecule type" value="Genomic_DNA"/>
</dbReference>
<evidence type="ECO:0000313" key="3">
    <source>
        <dbReference type="Proteomes" id="UP000266723"/>
    </source>
</evidence>
<protein>
    <submittedName>
        <fullName evidence="2">Uncharacterized protein</fullName>
    </submittedName>
</protein>
<accession>A0ABQ7AXT4</accession>
<evidence type="ECO:0000256" key="1">
    <source>
        <dbReference type="SAM" id="MobiDB-lite"/>
    </source>
</evidence>